<organism evidence="2 3">
    <name type="scientific">Marasmiellus scandens</name>
    <dbReference type="NCBI Taxonomy" id="2682957"/>
    <lineage>
        <taxon>Eukaryota</taxon>
        <taxon>Fungi</taxon>
        <taxon>Dikarya</taxon>
        <taxon>Basidiomycota</taxon>
        <taxon>Agaricomycotina</taxon>
        <taxon>Agaricomycetes</taxon>
        <taxon>Agaricomycetidae</taxon>
        <taxon>Agaricales</taxon>
        <taxon>Marasmiineae</taxon>
        <taxon>Omphalotaceae</taxon>
        <taxon>Marasmiellus</taxon>
    </lineage>
</organism>
<sequence>MYASEDTHSAGEFLSSNVGEKDNDQTMSHPTYKDQNGNIQILNPFGHVEIENIVSQIPPLHNYTYPTPALQSNSISSLPETLVPPSAAIPPSGYEYPQSPTWVKSVDASYAAGVCYSADVSVKAIDKEEER</sequence>
<gene>
    <name evidence="2" type="ORF">VKT23_000080</name>
</gene>
<comment type="caution">
    <text evidence="2">The sequence shown here is derived from an EMBL/GenBank/DDBJ whole genome shotgun (WGS) entry which is preliminary data.</text>
</comment>
<accession>A0ABR1K468</accession>
<feature type="region of interest" description="Disordered" evidence="1">
    <location>
        <begin position="1"/>
        <end position="38"/>
    </location>
</feature>
<dbReference type="Proteomes" id="UP001498398">
    <property type="component" value="Unassembled WGS sequence"/>
</dbReference>
<evidence type="ECO:0000313" key="3">
    <source>
        <dbReference type="Proteomes" id="UP001498398"/>
    </source>
</evidence>
<reference evidence="2 3" key="1">
    <citation type="submission" date="2024-01" db="EMBL/GenBank/DDBJ databases">
        <title>A draft genome for the cacao thread blight pathogen Marasmiellus scandens.</title>
        <authorList>
            <person name="Baruah I.K."/>
            <person name="Leung J."/>
            <person name="Bukari Y."/>
            <person name="Amoako-Attah I."/>
            <person name="Meinhardt L.W."/>
            <person name="Bailey B.A."/>
            <person name="Cohen S.P."/>
        </authorList>
    </citation>
    <scope>NUCLEOTIDE SEQUENCE [LARGE SCALE GENOMIC DNA]</scope>
    <source>
        <strain evidence="2 3">GH-19</strain>
    </source>
</reference>
<feature type="compositionally biased region" description="Polar residues" evidence="1">
    <location>
        <begin position="25"/>
        <end position="38"/>
    </location>
</feature>
<proteinExistence type="predicted"/>
<evidence type="ECO:0000313" key="2">
    <source>
        <dbReference type="EMBL" id="KAK7471972.1"/>
    </source>
</evidence>
<name>A0ABR1K468_9AGAR</name>
<evidence type="ECO:0000256" key="1">
    <source>
        <dbReference type="SAM" id="MobiDB-lite"/>
    </source>
</evidence>
<keyword evidence="3" id="KW-1185">Reference proteome</keyword>
<protein>
    <submittedName>
        <fullName evidence="2">Uncharacterized protein</fullName>
    </submittedName>
</protein>
<dbReference type="EMBL" id="JBANRG010000001">
    <property type="protein sequence ID" value="KAK7471972.1"/>
    <property type="molecule type" value="Genomic_DNA"/>
</dbReference>